<dbReference type="EMBL" id="LAZR01039278">
    <property type="protein sequence ID" value="KKL17393.1"/>
    <property type="molecule type" value="Genomic_DNA"/>
</dbReference>
<feature type="non-terminal residue" evidence="1">
    <location>
        <position position="30"/>
    </location>
</feature>
<evidence type="ECO:0000313" key="1">
    <source>
        <dbReference type="EMBL" id="KKL17393.1"/>
    </source>
</evidence>
<sequence length="30" mass="3178">MVTNLPDLTGSMFSSKATRGIIRSTLPGLI</sequence>
<reference evidence="1" key="1">
    <citation type="journal article" date="2015" name="Nature">
        <title>Complex archaea that bridge the gap between prokaryotes and eukaryotes.</title>
        <authorList>
            <person name="Spang A."/>
            <person name="Saw J.H."/>
            <person name="Jorgensen S.L."/>
            <person name="Zaremba-Niedzwiedzka K."/>
            <person name="Martijn J."/>
            <person name="Lind A.E."/>
            <person name="van Eijk R."/>
            <person name="Schleper C."/>
            <person name="Guy L."/>
            <person name="Ettema T.J."/>
        </authorList>
    </citation>
    <scope>NUCLEOTIDE SEQUENCE</scope>
</reference>
<protein>
    <submittedName>
        <fullName evidence="1">Uncharacterized protein</fullName>
    </submittedName>
</protein>
<comment type="caution">
    <text evidence="1">The sequence shown here is derived from an EMBL/GenBank/DDBJ whole genome shotgun (WGS) entry which is preliminary data.</text>
</comment>
<gene>
    <name evidence="1" type="ORF">LCGC14_2486050</name>
</gene>
<proteinExistence type="predicted"/>
<accession>A0A0F9DZU5</accession>
<dbReference type="AlphaFoldDB" id="A0A0F9DZU5"/>
<organism evidence="1">
    <name type="scientific">marine sediment metagenome</name>
    <dbReference type="NCBI Taxonomy" id="412755"/>
    <lineage>
        <taxon>unclassified sequences</taxon>
        <taxon>metagenomes</taxon>
        <taxon>ecological metagenomes</taxon>
    </lineage>
</organism>
<name>A0A0F9DZU5_9ZZZZ</name>